<dbReference type="Pfam" id="PF05485">
    <property type="entry name" value="THAP"/>
    <property type="match status" value="1"/>
</dbReference>
<dbReference type="SUPFAM" id="SSF57716">
    <property type="entry name" value="Glucocorticoid receptor-like (DNA-binding domain)"/>
    <property type="match status" value="1"/>
</dbReference>
<evidence type="ECO:0000256" key="4">
    <source>
        <dbReference type="ARBA" id="ARBA00023125"/>
    </source>
</evidence>
<dbReference type="InterPro" id="IPR038441">
    <property type="entry name" value="THAP_Znf_sf"/>
</dbReference>
<dbReference type="PANTHER" id="PTHR46600:SF7">
    <property type="entry name" value="SI:DKEY-228B2.6-RELATED"/>
    <property type="match status" value="1"/>
</dbReference>
<keyword evidence="2 5" id="KW-0863">Zinc-finger</keyword>
<comment type="function">
    <text evidence="6">DNA-binding transcription regulator that regulates endothelial cell proliferation and G1/S cell-cycle progression. Specifically binds the 5'-[AT]NTNN[GT]GGCA[AGT]-3' core DNA sequence and acts by modulating expression of pRB-E2F cell-cycle target genes.</text>
</comment>
<evidence type="ECO:0000256" key="3">
    <source>
        <dbReference type="ARBA" id="ARBA00022833"/>
    </source>
</evidence>
<dbReference type="GO" id="GO:0005654">
    <property type="term" value="C:nucleoplasm"/>
    <property type="evidence" value="ECO:0007669"/>
    <property type="project" value="UniProtKB-SubCell"/>
</dbReference>
<evidence type="ECO:0000259" key="8">
    <source>
        <dbReference type="PROSITE" id="PS50950"/>
    </source>
</evidence>
<accession>A0A673MCG2</accession>
<dbReference type="PROSITE" id="PS50950">
    <property type="entry name" value="ZF_THAP"/>
    <property type="match status" value="1"/>
</dbReference>
<sequence length="147" mass="16849">MHFDYLQYRSKVWAEHCCVPLCSASSKFNSVLSFHSFPTDEERCKKWICSIQRKDLIITSHMRVCSRHFKREDVKEPSTPKGRRLLKKGAVPTLFQWNNYSDPAPLQRRKGSTPVDGDPAPVDLYEHDNCSVPELAAVDIALDRAAE</sequence>
<evidence type="ECO:0000313" key="9">
    <source>
        <dbReference type="Ensembl" id="ENSSRHP00000090027.1"/>
    </source>
</evidence>
<evidence type="ECO:0000256" key="5">
    <source>
        <dbReference type="PROSITE-ProRule" id="PRU00309"/>
    </source>
</evidence>
<dbReference type="GO" id="GO:0003700">
    <property type="term" value="F:DNA-binding transcription factor activity"/>
    <property type="evidence" value="ECO:0007669"/>
    <property type="project" value="UniProtKB-UniRule"/>
</dbReference>
<keyword evidence="6" id="KW-0804">Transcription</keyword>
<proteinExistence type="inferred from homology"/>
<keyword evidence="6" id="KW-0175">Coiled coil</keyword>
<evidence type="ECO:0000256" key="6">
    <source>
        <dbReference type="RuleBase" id="RU369073"/>
    </source>
</evidence>
<dbReference type="SMART" id="SM00692">
    <property type="entry name" value="DM3"/>
    <property type="match status" value="1"/>
</dbReference>
<dbReference type="PANTHER" id="PTHR46600">
    <property type="entry name" value="THAP DOMAIN-CONTAINING"/>
    <property type="match status" value="1"/>
</dbReference>
<keyword evidence="6" id="KW-0131">Cell cycle</keyword>
<reference evidence="9" key="2">
    <citation type="submission" date="2025-09" db="UniProtKB">
        <authorList>
            <consortium name="Ensembl"/>
        </authorList>
    </citation>
    <scope>IDENTIFICATION</scope>
</reference>
<dbReference type="SMART" id="SM00980">
    <property type="entry name" value="THAP"/>
    <property type="match status" value="1"/>
</dbReference>
<dbReference type="GO" id="GO:0006357">
    <property type="term" value="P:regulation of transcription by RNA polymerase II"/>
    <property type="evidence" value="ECO:0007669"/>
    <property type="project" value="TreeGrafter"/>
</dbReference>
<organism evidence="9 10">
    <name type="scientific">Sinocyclocheilus rhinocerous</name>
    <dbReference type="NCBI Taxonomy" id="307959"/>
    <lineage>
        <taxon>Eukaryota</taxon>
        <taxon>Metazoa</taxon>
        <taxon>Chordata</taxon>
        <taxon>Craniata</taxon>
        <taxon>Vertebrata</taxon>
        <taxon>Euteleostomi</taxon>
        <taxon>Actinopterygii</taxon>
        <taxon>Neopterygii</taxon>
        <taxon>Teleostei</taxon>
        <taxon>Ostariophysi</taxon>
        <taxon>Cypriniformes</taxon>
        <taxon>Cyprinidae</taxon>
        <taxon>Cyprininae</taxon>
        <taxon>Sinocyclocheilus</taxon>
    </lineage>
</organism>
<protein>
    <recommendedName>
        <fullName evidence="6">THAP domain-containing protein 1</fullName>
    </recommendedName>
</protein>
<keyword evidence="1" id="KW-0479">Metal-binding</keyword>
<evidence type="ECO:0000256" key="7">
    <source>
        <dbReference type="SAM" id="MobiDB-lite"/>
    </source>
</evidence>
<comment type="similarity">
    <text evidence="6">Belongs to the THAP1 family.</text>
</comment>
<keyword evidence="6" id="KW-0805">Transcription regulation</keyword>
<keyword evidence="3" id="KW-0862">Zinc</keyword>
<keyword evidence="10" id="KW-1185">Reference proteome</keyword>
<feature type="region of interest" description="Disordered" evidence="7">
    <location>
        <begin position="100"/>
        <end position="123"/>
    </location>
</feature>
<dbReference type="InterPro" id="IPR006612">
    <property type="entry name" value="THAP_Znf"/>
</dbReference>
<comment type="subcellular location">
    <subcellularLocation>
        <location evidence="6">Nucleus</location>
        <location evidence="6">Nucleoplasm</location>
    </subcellularLocation>
</comment>
<dbReference type="GO" id="GO:0000978">
    <property type="term" value="F:RNA polymerase II cis-regulatory region sequence-specific DNA binding"/>
    <property type="evidence" value="ECO:0007669"/>
    <property type="project" value="TreeGrafter"/>
</dbReference>
<dbReference type="Proteomes" id="UP000472270">
    <property type="component" value="Unassembled WGS sequence"/>
</dbReference>
<name>A0A673MCG2_9TELE</name>
<dbReference type="GO" id="GO:0001935">
    <property type="term" value="P:endothelial cell proliferation"/>
    <property type="evidence" value="ECO:0007669"/>
    <property type="project" value="UniProtKB-UniRule"/>
</dbReference>
<dbReference type="Ensembl" id="ENSSRHT00000092452.1">
    <property type="protein sequence ID" value="ENSSRHP00000090027.1"/>
    <property type="gene ID" value="ENSSRHG00000044466.1"/>
</dbReference>
<evidence type="ECO:0000256" key="2">
    <source>
        <dbReference type="ARBA" id="ARBA00022771"/>
    </source>
</evidence>
<keyword evidence="4 5" id="KW-0238">DNA-binding</keyword>
<feature type="domain" description="THAP-type" evidence="8">
    <location>
        <begin position="13"/>
        <end position="95"/>
    </location>
</feature>
<dbReference type="Gene3D" id="6.20.210.20">
    <property type="entry name" value="THAP domain"/>
    <property type="match status" value="1"/>
</dbReference>
<evidence type="ECO:0000313" key="10">
    <source>
        <dbReference type="Proteomes" id="UP000472270"/>
    </source>
</evidence>
<evidence type="ECO:0000256" key="1">
    <source>
        <dbReference type="ARBA" id="ARBA00022723"/>
    </source>
</evidence>
<reference evidence="9" key="1">
    <citation type="submission" date="2025-08" db="UniProtKB">
        <authorList>
            <consortium name="Ensembl"/>
        </authorList>
    </citation>
    <scope>IDENTIFICATION</scope>
</reference>
<keyword evidence="6" id="KW-0539">Nucleus</keyword>
<dbReference type="InterPro" id="IPR026516">
    <property type="entry name" value="THAP1/10"/>
</dbReference>
<dbReference type="GO" id="GO:0008270">
    <property type="term" value="F:zinc ion binding"/>
    <property type="evidence" value="ECO:0007669"/>
    <property type="project" value="UniProtKB-KW"/>
</dbReference>
<dbReference type="AlphaFoldDB" id="A0A673MCG2"/>